<dbReference type="RefSeq" id="WP_184216355.1">
    <property type="nucleotide sequence ID" value="NZ_JACHIP010000003.1"/>
</dbReference>
<protein>
    <submittedName>
        <fullName evidence="1">Uncharacterized protein</fullName>
    </submittedName>
</protein>
<proteinExistence type="predicted"/>
<comment type="caution">
    <text evidence="1">The sequence shown here is derived from an EMBL/GenBank/DDBJ whole genome shotgun (WGS) entry which is preliminary data.</text>
</comment>
<dbReference type="Proteomes" id="UP000540989">
    <property type="component" value="Unassembled WGS sequence"/>
</dbReference>
<name>A0A7W7ZCJ6_9BACT</name>
<organism evidence="1 2">
    <name type="scientific">Granulicella aggregans</name>
    <dbReference type="NCBI Taxonomy" id="474949"/>
    <lineage>
        <taxon>Bacteria</taxon>
        <taxon>Pseudomonadati</taxon>
        <taxon>Acidobacteriota</taxon>
        <taxon>Terriglobia</taxon>
        <taxon>Terriglobales</taxon>
        <taxon>Acidobacteriaceae</taxon>
        <taxon>Granulicella</taxon>
    </lineage>
</organism>
<evidence type="ECO:0000313" key="2">
    <source>
        <dbReference type="Proteomes" id="UP000540989"/>
    </source>
</evidence>
<accession>A0A7W7ZCJ6</accession>
<sequence length="131" mass="13966">MIEIAQLAQETMAVLTPLLPLAKELAAKAGDGAATEAGKALLGWLSSAFQGKSTKLERSIEKPEDKTRQNALEAEIVEMAETDESFRTQLAELVRAAKESGPVVTQQIANVIGNNNKLAQARGKDISIHIG</sequence>
<reference evidence="1 2" key="1">
    <citation type="submission" date="2020-08" db="EMBL/GenBank/DDBJ databases">
        <title>Genomic Encyclopedia of Type Strains, Phase IV (KMG-V): Genome sequencing to study the core and pangenomes of soil and plant-associated prokaryotes.</title>
        <authorList>
            <person name="Whitman W."/>
        </authorList>
    </citation>
    <scope>NUCLEOTIDE SEQUENCE [LARGE SCALE GENOMIC DNA]</scope>
    <source>
        <strain evidence="1 2">M8UP14</strain>
    </source>
</reference>
<gene>
    <name evidence="1" type="ORF">HDF16_002135</name>
</gene>
<dbReference type="AlphaFoldDB" id="A0A7W7ZCJ6"/>
<evidence type="ECO:0000313" key="1">
    <source>
        <dbReference type="EMBL" id="MBB5057429.1"/>
    </source>
</evidence>
<dbReference type="EMBL" id="JACHIP010000003">
    <property type="protein sequence ID" value="MBB5057429.1"/>
    <property type="molecule type" value="Genomic_DNA"/>
</dbReference>
<keyword evidence="2" id="KW-1185">Reference proteome</keyword>